<feature type="domain" description="Acyl-CoA dehydrogenase/oxidase C-terminal" evidence="7">
    <location>
        <begin position="238"/>
        <end position="385"/>
    </location>
</feature>
<dbReference type="InterPro" id="IPR009075">
    <property type="entry name" value="AcylCo_DH/oxidase_C"/>
</dbReference>
<keyword evidence="3 6" id="KW-0285">Flavoprotein</keyword>
<evidence type="ECO:0000313" key="10">
    <source>
        <dbReference type="EMBL" id="PTL58410.1"/>
    </source>
</evidence>
<dbReference type="PANTHER" id="PTHR43884:SF12">
    <property type="entry name" value="ISOVALERYL-COA DEHYDROGENASE, MITOCHONDRIAL-RELATED"/>
    <property type="match status" value="1"/>
</dbReference>
<dbReference type="FunFam" id="2.40.110.10:FF:000002">
    <property type="entry name" value="Acyl-CoA dehydrogenase fadE12"/>
    <property type="match status" value="1"/>
</dbReference>
<comment type="cofactor">
    <cofactor evidence="1 6">
        <name>FAD</name>
        <dbReference type="ChEBI" id="CHEBI:57692"/>
    </cofactor>
</comment>
<name>A0A2T4UGQ2_9ACTN</name>
<reference evidence="10 11" key="1">
    <citation type="submission" date="2018-03" db="EMBL/GenBank/DDBJ databases">
        <title>Aquarubrobacter algicola gen. nov., sp. nov., a novel actinobacterium isolated from shallow eutrophic lake during the end of cyanobacterial harmful algal blooms.</title>
        <authorList>
            <person name="Chun S.J."/>
        </authorList>
    </citation>
    <scope>NUCLEOTIDE SEQUENCE [LARGE SCALE GENOMIC DNA]</scope>
    <source>
        <strain evidence="10 11">Seoho-28</strain>
    </source>
</reference>
<dbReference type="Gene3D" id="2.40.110.10">
    <property type="entry name" value="Butyryl-CoA Dehydrogenase, subunit A, domain 2"/>
    <property type="match status" value="1"/>
</dbReference>
<dbReference type="Proteomes" id="UP000240739">
    <property type="component" value="Unassembled WGS sequence"/>
</dbReference>
<dbReference type="PROSITE" id="PS00072">
    <property type="entry name" value="ACYL_COA_DH_1"/>
    <property type="match status" value="1"/>
</dbReference>
<dbReference type="RefSeq" id="WP_107566848.1">
    <property type="nucleotide sequence ID" value="NZ_PYYB01000001.1"/>
</dbReference>
<keyword evidence="11" id="KW-1185">Reference proteome</keyword>
<dbReference type="FunFam" id="1.20.140.10:FF:000001">
    <property type="entry name" value="Acyl-CoA dehydrogenase"/>
    <property type="match status" value="1"/>
</dbReference>
<dbReference type="Pfam" id="PF02771">
    <property type="entry name" value="Acyl-CoA_dh_N"/>
    <property type="match status" value="1"/>
</dbReference>
<evidence type="ECO:0000256" key="6">
    <source>
        <dbReference type="RuleBase" id="RU362125"/>
    </source>
</evidence>
<protein>
    <submittedName>
        <fullName evidence="10">Acyl-CoA dehydrogenase</fullName>
    </submittedName>
</protein>
<dbReference type="InterPro" id="IPR046373">
    <property type="entry name" value="Acyl-CoA_Oxase/DH_mid-dom_sf"/>
</dbReference>
<evidence type="ECO:0000256" key="2">
    <source>
        <dbReference type="ARBA" id="ARBA00009347"/>
    </source>
</evidence>
<proteinExistence type="inferred from homology"/>
<dbReference type="InterPro" id="IPR037069">
    <property type="entry name" value="AcylCoA_DH/ox_N_sf"/>
</dbReference>
<dbReference type="OrthoDB" id="3176804at2"/>
<comment type="caution">
    <text evidence="10">The sequence shown here is derived from an EMBL/GenBank/DDBJ whole genome shotgun (WGS) entry which is preliminary data.</text>
</comment>
<evidence type="ECO:0000256" key="3">
    <source>
        <dbReference type="ARBA" id="ARBA00022630"/>
    </source>
</evidence>
<dbReference type="GO" id="GO:0050660">
    <property type="term" value="F:flavin adenine dinucleotide binding"/>
    <property type="evidence" value="ECO:0007669"/>
    <property type="project" value="InterPro"/>
</dbReference>
<dbReference type="InterPro" id="IPR009100">
    <property type="entry name" value="AcylCoA_DH/oxidase_NM_dom_sf"/>
</dbReference>
<dbReference type="InterPro" id="IPR036250">
    <property type="entry name" value="AcylCo_DH-like_C"/>
</dbReference>
<dbReference type="AlphaFoldDB" id="A0A2T4UGQ2"/>
<dbReference type="Gene3D" id="1.10.540.10">
    <property type="entry name" value="Acyl-CoA dehydrogenase/oxidase, N-terminal domain"/>
    <property type="match status" value="1"/>
</dbReference>
<evidence type="ECO:0000256" key="5">
    <source>
        <dbReference type="ARBA" id="ARBA00023002"/>
    </source>
</evidence>
<accession>A0A2T4UGQ2</accession>
<evidence type="ECO:0000259" key="9">
    <source>
        <dbReference type="Pfam" id="PF02771"/>
    </source>
</evidence>
<dbReference type="EMBL" id="PYYB01000001">
    <property type="protein sequence ID" value="PTL58410.1"/>
    <property type="molecule type" value="Genomic_DNA"/>
</dbReference>
<dbReference type="InterPro" id="IPR006091">
    <property type="entry name" value="Acyl-CoA_Oxase/DH_mid-dom"/>
</dbReference>
<feature type="domain" description="Acyl-CoA dehydrogenase/oxidase N-terminal" evidence="9">
    <location>
        <begin position="13"/>
        <end position="125"/>
    </location>
</feature>
<sequence length="388" mass="42558">MSTVAPTPTGIFTEDHAALRESIRSFMDREVVPHVEAWEETTFPDAIVRRMGELGFLGLSMPEEYGGQGGDYFCNLVLAEEVARAGSGGFLMGLSVHTDMVMPPLLEFGTEEQKREYLPRGIAGESIYALGITEPDAGSDVASIKTRAVYDPATDEYVINGSKTYITNGHRADMICLVTKTDPDAGYAGFTLFLVPMDAPGVIREQKLQKMGMHASDTALLAFQDVRVPASAILGEKGKGFQHIMWELQAERCIAAAGCLAYAQYAFDATLEYAKERRTFGQQLGTHQAIRHKFAQMATELEATRKLIYATAADYAAGAYNVREISMAKLKATQVAWEVADQCVQIHGGAGYMKEYPVERVMRDIRLYRIGAGADEIMLDVIGKSYGL</sequence>
<evidence type="ECO:0000313" key="11">
    <source>
        <dbReference type="Proteomes" id="UP000240739"/>
    </source>
</evidence>
<evidence type="ECO:0000256" key="1">
    <source>
        <dbReference type="ARBA" id="ARBA00001974"/>
    </source>
</evidence>
<dbReference type="Pfam" id="PF00441">
    <property type="entry name" value="Acyl-CoA_dh_1"/>
    <property type="match status" value="1"/>
</dbReference>
<dbReference type="FunFam" id="1.10.540.10:FF:000002">
    <property type="entry name" value="Acyl-CoA dehydrogenase FadE19"/>
    <property type="match status" value="1"/>
</dbReference>
<dbReference type="PANTHER" id="PTHR43884">
    <property type="entry name" value="ACYL-COA DEHYDROGENASE"/>
    <property type="match status" value="1"/>
</dbReference>
<dbReference type="PROSITE" id="PS00073">
    <property type="entry name" value="ACYL_COA_DH_2"/>
    <property type="match status" value="1"/>
</dbReference>
<feature type="domain" description="Acyl-CoA oxidase/dehydrogenase middle" evidence="8">
    <location>
        <begin position="129"/>
        <end position="226"/>
    </location>
</feature>
<dbReference type="InterPro" id="IPR006089">
    <property type="entry name" value="Acyl-CoA_DH_CS"/>
</dbReference>
<evidence type="ECO:0000259" key="8">
    <source>
        <dbReference type="Pfam" id="PF02770"/>
    </source>
</evidence>
<dbReference type="Gene3D" id="1.20.140.10">
    <property type="entry name" value="Butyryl-CoA Dehydrogenase, subunit A, domain 3"/>
    <property type="match status" value="1"/>
</dbReference>
<gene>
    <name evidence="10" type="ORF">C7Y72_01460</name>
</gene>
<evidence type="ECO:0000256" key="4">
    <source>
        <dbReference type="ARBA" id="ARBA00022827"/>
    </source>
</evidence>
<dbReference type="Pfam" id="PF02770">
    <property type="entry name" value="Acyl-CoA_dh_M"/>
    <property type="match status" value="1"/>
</dbReference>
<dbReference type="InterPro" id="IPR013786">
    <property type="entry name" value="AcylCoA_DH/ox_N"/>
</dbReference>
<evidence type="ECO:0000259" key="7">
    <source>
        <dbReference type="Pfam" id="PF00441"/>
    </source>
</evidence>
<dbReference type="SUPFAM" id="SSF47203">
    <property type="entry name" value="Acyl-CoA dehydrogenase C-terminal domain-like"/>
    <property type="match status" value="1"/>
</dbReference>
<dbReference type="GO" id="GO:0003995">
    <property type="term" value="F:acyl-CoA dehydrogenase activity"/>
    <property type="evidence" value="ECO:0007669"/>
    <property type="project" value="InterPro"/>
</dbReference>
<organism evidence="10 11">
    <name type="scientific">Paraconexibacter algicola</name>
    <dbReference type="NCBI Taxonomy" id="2133960"/>
    <lineage>
        <taxon>Bacteria</taxon>
        <taxon>Bacillati</taxon>
        <taxon>Actinomycetota</taxon>
        <taxon>Thermoleophilia</taxon>
        <taxon>Solirubrobacterales</taxon>
        <taxon>Paraconexibacteraceae</taxon>
        <taxon>Paraconexibacter</taxon>
    </lineage>
</organism>
<dbReference type="SUPFAM" id="SSF56645">
    <property type="entry name" value="Acyl-CoA dehydrogenase NM domain-like"/>
    <property type="match status" value="1"/>
</dbReference>
<dbReference type="PIRSF" id="PIRSF016578">
    <property type="entry name" value="HsaA"/>
    <property type="match status" value="1"/>
</dbReference>
<keyword evidence="5 6" id="KW-0560">Oxidoreductase</keyword>
<comment type="similarity">
    <text evidence="2 6">Belongs to the acyl-CoA dehydrogenase family.</text>
</comment>
<keyword evidence="4 6" id="KW-0274">FAD</keyword>